<keyword evidence="3" id="KW-1185">Reference proteome</keyword>
<evidence type="ECO:0008006" key="4">
    <source>
        <dbReference type="Google" id="ProtNLM"/>
    </source>
</evidence>
<dbReference type="Proteomes" id="UP000184147">
    <property type="component" value="Unassembled WGS sequence"/>
</dbReference>
<evidence type="ECO:0000256" key="1">
    <source>
        <dbReference type="SAM" id="Phobius"/>
    </source>
</evidence>
<gene>
    <name evidence="2" type="ORF">SAMN05444377_11753</name>
</gene>
<keyword evidence="1" id="KW-0472">Membrane</keyword>
<evidence type="ECO:0000313" key="3">
    <source>
        <dbReference type="Proteomes" id="UP000184147"/>
    </source>
</evidence>
<evidence type="ECO:0000313" key="2">
    <source>
        <dbReference type="EMBL" id="SHF73861.1"/>
    </source>
</evidence>
<dbReference type="OrthoDB" id="1357554at2"/>
<accession>A0A1M5E468</accession>
<feature type="transmembrane region" description="Helical" evidence="1">
    <location>
        <begin position="157"/>
        <end position="178"/>
    </location>
</feature>
<reference evidence="2 3" key="1">
    <citation type="submission" date="2016-11" db="EMBL/GenBank/DDBJ databases">
        <authorList>
            <person name="Jaros S."/>
            <person name="Januszkiewicz K."/>
            <person name="Wedrychowicz H."/>
        </authorList>
    </citation>
    <scope>NUCLEOTIDE SEQUENCE [LARGE SCALE GENOMIC DNA]</scope>
    <source>
        <strain evidence="2 3">DSM 25660</strain>
    </source>
</reference>
<organism evidence="2 3">
    <name type="scientific">Flavobacterium fontis</name>
    <dbReference type="NCBI Taxonomy" id="1124188"/>
    <lineage>
        <taxon>Bacteria</taxon>
        <taxon>Pseudomonadati</taxon>
        <taxon>Bacteroidota</taxon>
        <taxon>Flavobacteriia</taxon>
        <taxon>Flavobacteriales</taxon>
        <taxon>Flavobacteriaceae</taxon>
        <taxon>Flavobacterium</taxon>
    </lineage>
</organism>
<feature type="transmembrane region" description="Helical" evidence="1">
    <location>
        <begin position="119"/>
        <end position="137"/>
    </location>
</feature>
<protein>
    <recommendedName>
        <fullName evidence="4">DUF4328 domain-containing protein</fullName>
    </recommendedName>
</protein>
<feature type="transmembrane region" description="Helical" evidence="1">
    <location>
        <begin position="50"/>
        <end position="70"/>
    </location>
</feature>
<keyword evidence="1" id="KW-1133">Transmembrane helix</keyword>
<keyword evidence="1" id="KW-0812">Transmembrane</keyword>
<name>A0A1M5E468_9FLAO</name>
<sequence length="189" mass="22494">MVENLDLVLQIIRVDLFIAFGLYTIVYLIISSFIKNEIINVIDETSNKIISFAGIVFLLIWISLLFKSYFESSEFEKSGMIQRMFGKYWFGYWLQPILWISLSQLLRLKKVRKQKILRIIFSIFFMVSIEQCIIILTSFERDYLPSSYSFNFTFIELIIGILTKICFFLVIVMLYFYLEKKLKSILNKT</sequence>
<dbReference type="STRING" id="1124188.SAMN05444377_11753"/>
<proteinExistence type="predicted"/>
<feature type="transmembrane region" description="Helical" evidence="1">
    <location>
        <begin position="12"/>
        <end position="30"/>
    </location>
</feature>
<dbReference type="RefSeq" id="WP_073365019.1">
    <property type="nucleotide sequence ID" value="NZ_FQVQ01000017.1"/>
</dbReference>
<dbReference type="EMBL" id="FQVQ01000017">
    <property type="protein sequence ID" value="SHF73861.1"/>
    <property type="molecule type" value="Genomic_DNA"/>
</dbReference>
<dbReference type="AlphaFoldDB" id="A0A1M5E468"/>